<evidence type="ECO:0000313" key="4">
    <source>
        <dbReference type="EMBL" id="KAF5823852.1"/>
    </source>
</evidence>
<dbReference type="InterPro" id="IPR004873">
    <property type="entry name" value="BURP_dom"/>
</dbReference>
<dbReference type="OrthoDB" id="654134at2759"/>
<proteinExistence type="predicted"/>
<keyword evidence="2" id="KW-0732">Signal</keyword>
<dbReference type="Pfam" id="PF03181">
    <property type="entry name" value="BURP"/>
    <property type="match status" value="1"/>
</dbReference>
<feature type="chain" id="PRO_5039890777" evidence="2">
    <location>
        <begin position="22"/>
        <end position="496"/>
    </location>
</feature>
<dbReference type="PANTHER" id="PTHR31236:SF2">
    <property type="entry name" value="BURP DOMAIN PROTEIN RD22"/>
    <property type="match status" value="1"/>
</dbReference>
<evidence type="ECO:0000256" key="2">
    <source>
        <dbReference type="SAM" id="SignalP"/>
    </source>
</evidence>
<organism evidence="4 5">
    <name type="scientific">Helianthus annuus</name>
    <name type="common">Common sunflower</name>
    <dbReference type="NCBI Taxonomy" id="4232"/>
    <lineage>
        <taxon>Eukaryota</taxon>
        <taxon>Viridiplantae</taxon>
        <taxon>Streptophyta</taxon>
        <taxon>Embryophyta</taxon>
        <taxon>Tracheophyta</taxon>
        <taxon>Spermatophyta</taxon>
        <taxon>Magnoliopsida</taxon>
        <taxon>eudicotyledons</taxon>
        <taxon>Gunneridae</taxon>
        <taxon>Pentapetalae</taxon>
        <taxon>asterids</taxon>
        <taxon>campanulids</taxon>
        <taxon>Asterales</taxon>
        <taxon>Asteraceae</taxon>
        <taxon>Asteroideae</taxon>
        <taxon>Heliantheae alliance</taxon>
        <taxon>Heliantheae</taxon>
        <taxon>Helianthus</taxon>
    </lineage>
</organism>
<evidence type="ECO:0000256" key="1">
    <source>
        <dbReference type="SAM" id="MobiDB-lite"/>
    </source>
</evidence>
<reference evidence="4" key="1">
    <citation type="journal article" date="2017" name="Nature">
        <title>The sunflower genome provides insights into oil metabolism, flowering and Asterid evolution.</title>
        <authorList>
            <person name="Badouin H."/>
            <person name="Gouzy J."/>
            <person name="Grassa C.J."/>
            <person name="Murat F."/>
            <person name="Staton S.E."/>
            <person name="Cottret L."/>
            <person name="Lelandais-Briere C."/>
            <person name="Owens G.L."/>
            <person name="Carrere S."/>
            <person name="Mayjonade B."/>
            <person name="Legrand L."/>
            <person name="Gill N."/>
            <person name="Kane N.C."/>
            <person name="Bowers J.E."/>
            <person name="Hubner S."/>
            <person name="Bellec A."/>
            <person name="Berard A."/>
            <person name="Berges H."/>
            <person name="Blanchet N."/>
            <person name="Boniface M.C."/>
            <person name="Brunel D."/>
            <person name="Catrice O."/>
            <person name="Chaidir N."/>
            <person name="Claudel C."/>
            <person name="Donnadieu C."/>
            <person name="Faraut T."/>
            <person name="Fievet G."/>
            <person name="Helmstetter N."/>
            <person name="King M."/>
            <person name="Knapp S.J."/>
            <person name="Lai Z."/>
            <person name="Le Paslier M.C."/>
            <person name="Lippi Y."/>
            <person name="Lorenzon L."/>
            <person name="Mandel J.R."/>
            <person name="Marage G."/>
            <person name="Marchand G."/>
            <person name="Marquand E."/>
            <person name="Bret-Mestries E."/>
            <person name="Morien E."/>
            <person name="Nambeesan S."/>
            <person name="Nguyen T."/>
            <person name="Pegot-Espagnet P."/>
            <person name="Pouilly N."/>
            <person name="Raftis F."/>
            <person name="Sallet E."/>
            <person name="Schiex T."/>
            <person name="Thomas J."/>
            <person name="Vandecasteele C."/>
            <person name="Vares D."/>
            <person name="Vear F."/>
            <person name="Vautrin S."/>
            <person name="Crespi M."/>
            <person name="Mangin B."/>
            <person name="Burke J.M."/>
            <person name="Salse J."/>
            <person name="Munos S."/>
            <person name="Vincourt P."/>
            <person name="Rieseberg L.H."/>
            <person name="Langlade N.B."/>
        </authorList>
    </citation>
    <scope>NUCLEOTIDE SEQUENCE</scope>
    <source>
        <tissue evidence="4">Leaves</tissue>
    </source>
</reference>
<reference evidence="4" key="2">
    <citation type="submission" date="2020-06" db="EMBL/GenBank/DDBJ databases">
        <title>Helianthus annuus Genome sequencing and assembly Release 2.</title>
        <authorList>
            <person name="Gouzy J."/>
            <person name="Langlade N."/>
            <person name="Munos S."/>
        </authorList>
    </citation>
    <scope>NUCLEOTIDE SEQUENCE</scope>
    <source>
        <tissue evidence="4">Leaves</tissue>
    </source>
</reference>
<dbReference type="PANTHER" id="PTHR31236">
    <property type="entry name" value="BURP DOMAIN PROTEIN USPL1-LIKE"/>
    <property type="match status" value="1"/>
</dbReference>
<dbReference type="Gramene" id="mRNA:HanXRQr2_Chr01g0042781">
    <property type="protein sequence ID" value="mRNA:HanXRQr2_Chr01g0042781"/>
    <property type="gene ID" value="HanXRQr2_Chr01g0042781"/>
</dbReference>
<keyword evidence="5" id="KW-1185">Reference proteome</keyword>
<dbReference type="InterPro" id="IPR044816">
    <property type="entry name" value="BURP"/>
</dbReference>
<protein>
    <submittedName>
        <fullName evidence="4">BURP domain-containing protein</fullName>
    </submittedName>
</protein>
<feature type="region of interest" description="Disordered" evidence="1">
    <location>
        <begin position="235"/>
        <end position="255"/>
    </location>
</feature>
<dbReference type="PROSITE" id="PS51277">
    <property type="entry name" value="BURP"/>
    <property type="match status" value="1"/>
</dbReference>
<feature type="signal peptide" evidence="2">
    <location>
        <begin position="1"/>
        <end position="21"/>
    </location>
</feature>
<dbReference type="AlphaFoldDB" id="A0A9K3P403"/>
<dbReference type="Proteomes" id="UP000215914">
    <property type="component" value="Unassembled WGS sequence"/>
</dbReference>
<name>A0A9K3P403_HELAN</name>
<accession>A0A9K3P403</accession>
<feature type="domain" description="BURP" evidence="3">
    <location>
        <begin position="286"/>
        <end position="496"/>
    </location>
</feature>
<sequence length="496" mass="56486">MKFTILQVYAFLSLALVGSHAVSPEVYWKSVLPNSPMPKAIKDLLYIKAWDDSKEKASIDSTSMNSKLKDQPYQFYTYGASKDEVKDQPQQGYIYGASKDDVKNQPQKSYIYGATKDETKDQPYQFYTYGASKDEVKDQPQQGYIYGASKDDVKNQPQKSYIYGATKDETKDQPYQFYTYGASKDEVKDQPQQGYIYRASKDDVKNQPQKSYIYGATKDEIKDQPQQGYIYGASKDEVKDQPQQGYNYGASKDDVKNQPQKSYIYGASKNQLSKNQQEHDQMVNLLFLENNLHQGEELKLHFIKNYHKTGFLPKHISDSIPFSLKDIPQIYNKFSVKPDSLEAKIMKQTLSLCEVKGIEGEETFCVTSLESMVDLSTTKLGKKVKALSTEVNAKESTPSQTYKIEFVKKLIVNKALICHRQNYAYAVFYCHTIIGTESYVVSLEGVDGTKVKAVAICHTDTTKWNPKSLAFEVLKVSPGTTICHFLHEEHVIWVPY</sequence>
<evidence type="ECO:0000313" key="5">
    <source>
        <dbReference type="Proteomes" id="UP000215914"/>
    </source>
</evidence>
<gene>
    <name evidence="4" type="ORF">HanXRQr2_Chr01g0042781</name>
</gene>
<comment type="caution">
    <text evidence="4">The sequence shown here is derived from an EMBL/GenBank/DDBJ whole genome shotgun (WGS) entry which is preliminary data.</text>
</comment>
<dbReference type="EMBL" id="MNCJ02000316">
    <property type="protein sequence ID" value="KAF5823852.1"/>
    <property type="molecule type" value="Genomic_DNA"/>
</dbReference>
<evidence type="ECO:0000259" key="3">
    <source>
        <dbReference type="PROSITE" id="PS51277"/>
    </source>
</evidence>
<dbReference type="SMART" id="SM01045">
    <property type="entry name" value="BURP"/>
    <property type="match status" value="1"/>
</dbReference>